<gene>
    <name evidence="1" type="ORF">VCO01S_01010</name>
</gene>
<evidence type="ECO:0000313" key="2">
    <source>
        <dbReference type="Proteomes" id="UP000318242"/>
    </source>
</evidence>
<protein>
    <submittedName>
        <fullName evidence="1">Uncharacterized protein</fullName>
    </submittedName>
</protein>
<reference evidence="1 2" key="1">
    <citation type="submission" date="2019-06" db="EMBL/GenBank/DDBJ databases">
        <title>Whole genome shotgun sequence of Vibrio comitans NBRC 102076.</title>
        <authorList>
            <person name="Hosoyama A."/>
            <person name="Uohara A."/>
            <person name="Ohji S."/>
            <person name="Ichikawa N."/>
        </authorList>
    </citation>
    <scope>NUCLEOTIDE SEQUENCE [LARGE SCALE GENOMIC DNA]</scope>
    <source>
        <strain evidence="1 2">NBRC 102076</strain>
    </source>
</reference>
<sequence>MSNVIRTTSPKNEAEAKHIMSIALKASSHPQYSNPAIARTYRAKLVNTQYSECMAQHNTTYNPAH</sequence>
<keyword evidence="2" id="KW-1185">Reference proteome</keyword>
<evidence type="ECO:0000313" key="1">
    <source>
        <dbReference type="EMBL" id="GEA58908.1"/>
    </source>
</evidence>
<name>A0A4Y3IIX2_9VIBR</name>
<comment type="caution">
    <text evidence="1">The sequence shown here is derived from an EMBL/GenBank/DDBJ whole genome shotgun (WGS) entry which is preliminary data.</text>
</comment>
<dbReference type="EMBL" id="BJLH01000001">
    <property type="protein sequence ID" value="GEA58908.1"/>
    <property type="molecule type" value="Genomic_DNA"/>
</dbReference>
<dbReference type="AlphaFoldDB" id="A0A4Y3IIX2"/>
<proteinExistence type="predicted"/>
<organism evidence="1 2">
    <name type="scientific">Vibrio comitans NBRC 102076</name>
    <dbReference type="NCBI Taxonomy" id="1219078"/>
    <lineage>
        <taxon>Bacteria</taxon>
        <taxon>Pseudomonadati</taxon>
        <taxon>Pseudomonadota</taxon>
        <taxon>Gammaproteobacteria</taxon>
        <taxon>Vibrionales</taxon>
        <taxon>Vibrionaceae</taxon>
        <taxon>Vibrio</taxon>
    </lineage>
</organism>
<dbReference type="Proteomes" id="UP000318242">
    <property type="component" value="Unassembled WGS sequence"/>
</dbReference>
<accession>A0A4Y3IIX2</accession>